<protein>
    <submittedName>
        <fullName evidence="1">RCG28052</fullName>
    </submittedName>
</protein>
<dbReference type="Proteomes" id="UP000234681">
    <property type="component" value="Chromosome 4"/>
</dbReference>
<dbReference type="AlphaFoldDB" id="A6IFB2"/>
<accession>A6IFB2</accession>
<reference evidence="2" key="1">
    <citation type="submission" date="2005-09" db="EMBL/GenBank/DDBJ databases">
        <authorList>
            <person name="Mural R.J."/>
            <person name="Li P.W."/>
            <person name="Adams M.D."/>
            <person name="Amanatides P.G."/>
            <person name="Baden-Tillson H."/>
            <person name="Barnstead M."/>
            <person name="Chin S.H."/>
            <person name="Dew I."/>
            <person name="Evans C.A."/>
            <person name="Ferriera S."/>
            <person name="Flanigan M."/>
            <person name="Fosler C."/>
            <person name="Glodek A."/>
            <person name="Gu Z."/>
            <person name="Holt R.A."/>
            <person name="Jennings D."/>
            <person name="Kraft C.L."/>
            <person name="Lu F."/>
            <person name="Nguyen T."/>
            <person name="Nusskern D.R."/>
            <person name="Pfannkoch C.M."/>
            <person name="Sitter C."/>
            <person name="Sutton G.G."/>
            <person name="Venter J.C."/>
            <person name="Wang Z."/>
            <person name="Woodage T."/>
            <person name="Zheng X.H."/>
            <person name="Zhong F."/>
        </authorList>
    </citation>
    <scope>NUCLEOTIDE SEQUENCE [LARGE SCALE GENOMIC DNA]</scope>
    <source>
        <strain>BN</strain>
        <strain evidence="2">Sprague-Dawley</strain>
    </source>
</reference>
<evidence type="ECO:0000313" key="2">
    <source>
        <dbReference type="Proteomes" id="UP000234681"/>
    </source>
</evidence>
<organism evidence="1 2">
    <name type="scientific">Rattus norvegicus</name>
    <name type="common">Rat</name>
    <dbReference type="NCBI Taxonomy" id="10116"/>
    <lineage>
        <taxon>Eukaryota</taxon>
        <taxon>Metazoa</taxon>
        <taxon>Chordata</taxon>
        <taxon>Craniata</taxon>
        <taxon>Vertebrata</taxon>
        <taxon>Euteleostomi</taxon>
        <taxon>Mammalia</taxon>
        <taxon>Eutheria</taxon>
        <taxon>Euarchontoglires</taxon>
        <taxon>Glires</taxon>
        <taxon>Rodentia</taxon>
        <taxon>Myomorpha</taxon>
        <taxon>Muroidea</taxon>
        <taxon>Muridae</taxon>
        <taxon>Murinae</taxon>
        <taxon>Rattus</taxon>
    </lineage>
</organism>
<dbReference type="EMBL" id="CH473959">
    <property type="protein sequence ID" value="EDM15549.1"/>
    <property type="molecule type" value="Genomic_DNA"/>
</dbReference>
<sequence>MVISLRAGCRAALSLWILSSFICRAWTAPSSFLLTTSPS</sequence>
<proteinExistence type="predicted"/>
<gene>
    <name evidence="1" type="ORF">rCG_28052</name>
</gene>
<name>A6IFB2_RAT</name>
<evidence type="ECO:0000313" key="1">
    <source>
        <dbReference type="EMBL" id="EDM15549.1"/>
    </source>
</evidence>